<evidence type="ECO:0000313" key="1">
    <source>
        <dbReference type="EMBL" id="EGV91364.1"/>
    </source>
</evidence>
<sequence>MSSKPFWLEACLNSSVRLAWKTKHLKVTTKQKQSSVSKALLTVSHLYNGLETVRSSTS</sequence>
<protein>
    <submittedName>
        <fullName evidence="1">Uncharacterized protein</fullName>
    </submittedName>
</protein>
<dbReference type="AlphaFoldDB" id="G3IPQ6"/>
<evidence type="ECO:0000313" key="2">
    <source>
        <dbReference type="Proteomes" id="UP000001075"/>
    </source>
</evidence>
<reference evidence="2" key="1">
    <citation type="journal article" date="2011" name="Nat. Biotechnol.">
        <title>The genomic sequence of the Chinese hamster ovary (CHO)-K1 cell line.</title>
        <authorList>
            <person name="Xu X."/>
            <person name="Nagarajan H."/>
            <person name="Lewis N.E."/>
            <person name="Pan S."/>
            <person name="Cai Z."/>
            <person name="Liu X."/>
            <person name="Chen W."/>
            <person name="Xie M."/>
            <person name="Wang W."/>
            <person name="Hammond S."/>
            <person name="Andersen M.R."/>
            <person name="Neff N."/>
            <person name="Passarelli B."/>
            <person name="Koh W."/>
            <person name="Fan H.C."/>
            <person name="Wang J."/>
            <person name="Gui Y."/>
            <person name="Lee K.H."/>
            <person name="Betenbaugh M.J."/>
            <person name="Quake S.R."/>
            <person name="Famili I."/>
            <person name="Palsson B.O."/>
            <person name="Wang J."/>
        </authorList>
    </citation>
    <scope>NUCLEOTIDE SEQUENCE [LARGE SCALE GENOMIC DNA]</scope>
    <source>
        <strain evidence="2">CHO K1 cell line</strain>
    </source>
</reference>
<organism evidence="1 2">
    <name type="scientific">Cricetulus griseus</name>
    <name type="common">Chinese hamster</name>
    <name type="synonym">Cricetulus barabensis griseus</name>
    <dbReference type="NCBI Taxonomy" id="10029"/>
    <lineage>
        <taxon>Eukaryota</taxon>
        <taxon>Metazoa</taxon>
        <taxon>Chordata</taxon>
        <taxon>Craniata</taxon>
        <taxon>Vertebrata</taxon>
        <taxon>Euteleostomi</taxon>
        <taxon>Mammalia</taxon>
        <taxon>Eutheria</taxon>
        <taxon>Euarchontoglires</taxon>
        <taxon>Glires</taxon>
        <taxon>Rodentia</taxon>
        <taxon>Myomorpha</taxon>
        <taxon>Muroidea</taxon>
        <taxon>Cricetidae</taxon>
        <taxon>Cricetinae</taxon>
        <taxon>Cricetulus</taxon>
    </lineage>
</organism>
<accession>G3IPQ6</accession>
<dbReference type="EMBL" id="JH013691">
    <property type="protein sequence ID" value="EGV91364.1"/>
    <property type="molecule type" value="Genomic_DNA"/>
</dbReference>
<proteinExistence type="predicted"/>
<name>G3IPQ6_CRIGR</name>
<dbReference type="InParanoid" id="G3IPQ6"/>
<dbReference type="Proteomes" id="UP000001075">
    <property type="component" value="Unassembled WGS sequence"/>
</dbReference>
<gene>
    <name evidence="1" type="ORF">I79_025975</name>
</gene>